<evidence type="ECO:0000313" key="2">
    <source>
        <dbReference type="EMBL" id="KAK3279004.1"/>
    </source>
</evidence>
<evidence type="ECO:0000313" key="3">
    <source>
        <dbReference type="Proteomes" id="UP001190700"/>
    </source>
</evidence>
<reference evidence="2 3" key="1">
    <citation type="journal article" date="2015" name="Genome Biol. Evol.">
        <title>Comparative Genomics of a Bacterivorous Green Alga Reveals Evolutionary Causalities and Consequences of Phago-Mixotrophic Mode of Nutrition.</title>
        <authorList>
            <person name="Burns J.A."/>
            <person name="Paasch A."/>
            <person name="Narechania A."/>
            <person name="Kim E."/>
        </authorList>
    </citation>
    <scope>NUCLEOTIDE SEQUENCE [LARGE SCALE GENOMIC DNA]</scope>
    <source>
        <strain evidence="2 3">PLY_AMNH</strain>
    </source>
</reference>
<feature type="compositionally biased region" description="Basic and acidic residues" evidence="1">
    <location>
        <begin position="66"/>
        <end position="78"/>
    </location>
</feature>
<feature type="non-terminal residue" evidence="2">
    <location>
        <position position="1"/>
    </location>
</feature>
<protein>
    <submittedName>
        <fullName evidence="2">Uncharacterized protein</fullName>
    </submittedName>
</protein>
<accession>A0AAE0LBR6</accession>
<dbReference type="Proteomes" id="UP001190700">
    <property type="component" value="Unassembled WGS sequence"/>
</dbReference>
<dbReference type="AlphaFoldDB" id="A0AAE0LBR6"/>
<comment type="caution">
    <text evidence="2">The sequence shown here is derived from an EMBL/GenBank/DDBJ whole genome shotgun (WGS) entry which is preliminary data.</text>
</comment>
<name>A0AAE0LBR6_9CHLO</name>
<sequence length="253" mass="27418">AVVEFEGKFGPTTTEIVAALKEMGKEPLPEYPSKELKSLILRDLLEGDMEETEDTGDKVAPAPSSIKDKGVEDGKGKGKVVDGEVEEEDEGEAEAQAQATIAGYAYVQQEVATLEIGDIVCLMTCGERWEVEAEEKRWEAHTSGDGFEETVLEAHWTLLDPDLLPHATAAMQAIATETAEKLGVQASVSDPGVVADLHKGVVAAGEICVPQQFCLHRFVVDETTTNKRDVDLPFYFSGAPAEWVKKAEKIGKK</sequence>
<evidence type="ECO:0000256" key="1">
    <source>
        <dbReference type="SAM" id="MobiDB-lite"/>
    </source>
</evidence>
<keyword evidence="3" id="KW-1185">Reference proteome</keyword>
<proteinExistence type="predicted"/>
<gene>
    <name evidence="2" type="ORF">CYMTET_13097</name>
</gene>
<feature type="region of interest" description="Disordered" evidence="1">
    <location>
        <begin position="47"/>
        <end position="78"/>
    </location>
</feature>
<organism evidence="2 3">
    <name type="scientific">Cymbomonas tetramitiformis</name>
    <dbReference type="NCBI Taxonomy" id="36881"/>
    <lineage>
        <taxon>Eukaryota</taxon>
        <taxon>Viridiplantae</taxon>
        <taxon>Chlorophyta</taxon>
        <taxon>Pyramimonadophyceae</taxon>
        <taxon>Pyramimonadales</taxon>
        <taxon>Pyramimonadaceae</taxon>
        <taxon>Cymbomonas</taxon>
    </lineage>
</organism>
<dbReference type="EMBL" id="LGRX02005183">
    <property type="protein sequence ID" value="KAK3279004.1"/>
    <property type="molecule type" value="Genomic_DNA"/>
</dbReference>